<dbReference type="Proteomes" id="UP001620460">
    <property type="component" value="Unassembled WGS sequence"/>
</dbReference>
<comment type="caution">
    <text evidence="2">The sequence shown here is derived from an EMBL/GenBank/DDBJ whole genome shotgun (WGS) entry which is preliminary data.</text>
</comment>
<sequence>MTTDKECEERARLMTEARLARARELHQLTTSGWQRRAPAVAVVAMGVLAVIFLAAFAVVAALWF</sequence>
<dbReference type="EMBL" id="JADIKM010000003">
    <property type="protein sequence ID" value="MFK2904835.1"/>
    <property type="molecule type" value="Genomic_DNA"/>
</dbReference>
<keyword evidence="1" id="KW-1133">Transmembrane helix</keyword>
<evidence type="ECO:0000313" key="3">
    <source>
        <dbReference type="Proteomes" id="UP001620460"/>
    </source>
</evidence>
<gene>
    <name evidence="2" type="ORF">ISP17_12800</name>
</gene>
<keyword evidence="1" id="KW-0812">Transmembrane</keyword>
<accession>A0ABW8JYU0</accession>
<name>A0ABW8JYU0_9GAMM</name>
<reference evidence="2 3" key="1">
    <citation type="submission" date="2020-10" db="EMBL/GenBank/DDBJ databases">
        <title>Phylogeny of dyella-like bacteria.</title>
        <authorList>
            <person name="Fu J."/>
        </authorList>
    </citation>
    <scope>NUCLEOTIDE SEQUENCE [LARGE SCALE GENOMIC DNA]</scope>
    <source>
        <strain evidence="2 3">Gsoil3046</strain>
    </source>
</reference>
<keyword evidence="3" id="KW-1185">Reference proteome</keyword>
<evidence type="ECO:0000313" key="2">
    <source>
        <dbReference type="EMBL" id="MFK2904835.1"/>
    </source>
</evidence>
<dbReference type="RefSeq" id="WP_404633722.1">
    <property type="nucleotide sequence ID" value="NZ_JADIKM010000003.1"/>
</dbReference>
<protein>
    <submittedName>
        <fullName evidence="2">Uncharacterized protein</fullName>
    </submittedName>
</protein>
<keyword evidence="1" id="KW-0472">Membrane</keyword>
<feature type="transmembrane region" description="Helical" evidence="1">
    <location>
        <begin position="39"/>
        <end position="63"/>
    </location>
</feature>
<proteinExistence type="predicted"/>
<organism evidence="2 3">
    <name type="scientific">Dyella ginsengisoli</name>
    <dbReference type="NCBI Taxonomy" id="363848"/>
    <lineage>
        <taxon>Bacteria</taxon>
        <taxon>Pseudomonadati</taxon>
        <taxon>Pseudomonadota</taxon>
        <taxon>Gammaproteobacteria</taxon>
        <taxon>Lysobacterales</taxon>
        <taxon>Rhodanobacteraceae</taxon>
        <taxon>Dyella</taxon>
    </lineage>
</organism>
<evidence type="ECO:0000256" key="1">
    <source>
        <dbReference type="SAM" id="Phobius"/>
    </source>
</evidence>